<protein>
    <recommendedName>
        <fullName evidence="5">Fungal lipase-type domain-containing protein</fullName>
    </recommendedName>
</protein>
<dbReference type="GO" id="GO:0004620">
    <property type="term" value="F:phospholipase activity"/>
    <property type="evidence" value="ECO:0007669"/>
    <property type="project" value="UniProtKB-ARBA"/>
</dbReference>
<keyword evidence="2" id="KW-0809">Transit peptide</keyword>
<keyword evidence="4" id="KW-0443">Lipid metabolism</keyword>
<keyword evidence="1" id="KW-0378">Hydrolase</keyword>
<evidence type="ECO:0000256" key="3">
    <source>
        <dbReference type="ARBA" id="ARBA00022963"/>
    </source>
</evidence>
<keyword evidence="3" id="KW-0442">Lipid degradation</keyword>
<reference evidence="6 7" key="1">
    <citation type="submission" date="2016-05" db="EMBL/GenBank/DDBJ databases">
        <title>Complete genome sequence of Pseudomonas antarctica PAMC 27494.</title>
        <authorList>
            <person name="Lee J."/>
        </authorList>
    </citation>
    <scope>NUCLEOTIDE SEQUENCE [LARGE SCALE GENOMIC DNA]</scope>
    <source>
        <strain evidence="6 7">PAMC 27494</strain>
    </source>
</reference>
<feature type="domain" description="Fungal lipase-type" evidence="5">
    <location>
        <begin position="91"/>
        <end position="226"/>
    </location>
</feature>
<accession>A0A172Z170</accession>
<dbReference type="RefSeq" id="WP_064452295.1">
    <property type="nucleotide sequence ID" value="NZ_CP015600.1"/>
</dbReference>
<dbReference type="CDD" id="cd00519">
    <property type="entry name" value="Lipase_3"/>
    <property type="match status" value="1"/>
</dbReference>
<dbReference type="PANTHER" id="PTHR31403:SF7">
    <property type="entry name" value="PHOSPHOLIPASE A1-IGAMMA3, CHLOROPLASTIC"/>
    <property type="match status" value="1"/>
</dbReference>
<dbReference type="AlphaFoldDB" id="A0A172Z170"/>
<dbReference type="Gene3D" id="3.40.50.1820">
    <property type="entry name" value="alpha/beta hydrolase"/>
    <property type="match status" value="1"/>
</dbReference>
<dbReference type="PATRIC" id="fig|219572.3.peg.2832"/>
<dbReference type="Pfam" id="PF01764">
    <property type="entry name" value="Lipase_3"/>
    <property type="match status" value="1"/>
</dbReference>
<evidence type="ECO:0000313" key="7">
    <source>
        <dbReference type="Proteomes" id="UP000077829"/>
    </source>
</evidence>
<name>A0A172Z170_9PSED</name>
<proteinExistence type="predicted"/>
<dbReference type="KEGG" id="panr:A7J50_2756"/>
<dbReference type="EMBL" id="CP015600">
    <property type="protein sequence ID" value="ANF86154.1"/>
    <property type="molecule type" value="Genomic_DNA"/>
</dbReference>
<dbReference type="PANTHER" id="PTHR31403">
    <property type="entry name" value="PHOSPHOLIPASE A1-IBETA2, CHLOROPLASTIC"/>
    <property type="match status" value="1"/>
</dbReference>
<evidence type="ECO:0000256" key="1">
    <source>
        <dbReference type="ARBA" id="ARBA00022801"/>
    </source>
</evidence>
<dbReference type="Proteomes" id="UP000077829">
    <property type="component" value="Chromosome"/>
</dbReference>
<evidence type="ECO:0000256" key="2">
    <source>
        <dbReference type="ARBA" id="ARBA00022946"/>
    </source>
</evidence>
<sequence>MDRLSAAPYALLVMYAWDLCDINPRQIPPRIDPRINETGWNVVGFISGSDDILISGLGLRSTMLGASDDQRSRVCYGYVAQRNVQGQDQYVVAIRGTDGAQEWGDDLDFLMMNHPNPKAGLVDQGFWDIYRTMQFHGADGASPVPLALGISQLTAANPPMVLGHSLGSALATYLTLDLNLQGCKASACLFASPKTGNKTFVDFFETQVGNYDLFNYARDVVPTVPKSDILHFSAYYALLQAKTIPAGASSLGIKDNPLCNHHLICYTALLDPLAYKQAMADPGCTADDRQCAQCVVPGAS</sequence>
<gene>
    <name evidence="6" type="ORF">A7J50_2756</name>
</gene>
<dbReference type="InterPro" id="IPR029058">
    <property type="entry name" value="AB_hydrolase_fold"/>
</dbReference>
<evidence type="ECO:0000259" key="5">
    <source>
        <dbReference type="Pfam" id="PF01764"/>
    </source>
</evidence>
<dbReference type="InterPro" id="IPR002921">
    <property type="entry name" value="Fungal_lipase-type"/>
</dbReference>
<evidence type="ECO:0000313" key="6">
    <source>
        <dbReference type="EMBL" id="ANF86154.1"/>
    </source>
</evidence>
<dbReference type="STRING" id="219572.A7J50_2756"/>
<dbReference type="SUPFAM" id="SSF53474">
    <property type="entry name" value="alpha/beta-Hydrolases"/>
    <property type="match status" value="1"/>
</dbReference>
<evidence type="ECO:0000256" key="4">
    <source>
        <dbReference type="ARBA" id="ARBA00023098"/>
    </source>
</evidence>
<dbReference type="GO" id="GO:0016042">
    <property type="term" value="P:lipid catabolic process"/>
    <property type="evidence" value="ECO:0007669"/>
    <property type="project" value="UniProtKB-KW"/>
</dbReference>
<organism evidence="6 7">
    <name type="scientific">Pseudomonas antarctica</name>
    <dbReference type="NCBI Taxonomy" id="219572"/>
    <lineage>
        <taxon>Bacteria</taxon>
        <taxon>Pseudomonadati</taxon>
        <taxon>Pseudomonadota</taxon>
        <taxon>Gammaproteobacteria</taxon>
        <taxon>Pseudomonadales</taxon>
        <taxon>Pseudomonadaceae</taxon>
        <taxon>Pseudomonas</taxon>
    </lineage>
</organism>